<sequence length="183" mass="20432">MTKLFQVTGLVWFCSWFSGSQAWGSAADDATVLPIVLPIVGVVMMACIVGCCVQGRECVCCKEDQPVKQIAGAQFPRNAANLTRTTDVVLENEKTEFRSKQNNNSLGKLPGYSRKPLYDNKPQYTRQPTPIVPERISRGKAYINPAARRLADEVHNNTTTRGLQRSTLTKSVDPKIYLFLYNM</sequence>
<dbReference type="AlphaFoldDB" id="H2Z089"/>
<accession>H2Z089</accession>
<keyword evidence="2" id="KW-0732">Signal</keyword>
<reference evidence="3" key="2">
    <citation type="submission" date="2025-08" db="UniProtKB">
        <authorList>
            <consortium name="Ensembl"/>
        </authorList>
    </citation>
    <scope>IDENTIFICATION</scope>
</reference>
<evidence type="ECO:0000313" key="4">
    <source>
        <dbReference type="Proteomes" id="UP000007875"/>
    </source>
</evidence>
<evidence type="ECO:0000313" key="3">
    <source>
        <dbReference type="Ensembl" id="ENSCSAVP00000011001.1"/>
    </source>
</evidence>
<name>H2Z089_CIOSA</name>
<dbReference type="HOGENOM" id="CLU_1474677_0_0_1"/>
<keyword evidence="1" id="KW-1133">Transmembrane helix</keyword>
<protein>
    <submittedName>
        <fullName evidence="3">Uncharacterized protein</fullName>
    </submittedName>
</protein>
<dbReference type="InParanoid" id="H2Z089"/>
<dbReference type="Proteomes" id="UP000007875">
    <property type="component" value="Unassembled WGS sequence"/>
</dbReference>
<keyword evidence="1" id="KW-0812">Transmembrane</keyword>
<feature type="transmembrane region" description="Helical" evidence="1">
    <location>
        <begin position="32"/>
        <end position="53"/>
    </location>
</feature>
<organism evidence="3 4">
    <name type="scientific">Ciona savignyi</name>
    <name type="common">Pacific transparent sea squirt</name>
    <dbReference type="NCBI Taxonomy" id="51511"/>
    <lineage>
        <taxon>Eukaryota</taxon>
        <taxon>Metazoa</taxon>
        <taxon>Chordata</taxon>
        <taxon>Tunicata</taxon>
        <taxon>Ascidiacea</taxon>
        <taxon>Phlebobranchia</taxon>
        <taxon>Cionidae</taxon>
        <taxon>Ciona</taxon>
    </lineage>
</organism>
<keyword evidence="4" id="KW-1185">Reference proteome</keyword>
<proteinExistence type="predicted"/>
<keyword evidence="1" id="KW-0472">Membrane</keyword>
<evidence type="ECO:0000256" key="1">
    <source>
        <dbReference type="SAM" id="Phobius"/>
    </source>
</evidence>
<evidence type="ECO:0000256" key="2">
    <source>
        <dbReference type="SAM" id="SignalP"/>
    </source>
</evidence>
<reference evidence="3" key="3">
    <citation type="submission" date="2025-09" db="UniProtKB">
        <authorList>
            <consortium name="Ensembl"/>
        </authorList>
    </citation>
    <scope>IDENTIFICATION</scope>
</reference>
<feature type="chain" id="PRO_5003578704" evidence="2">
    <location>
        <begin position="23"/>
        <end position="183"/>
    </location>
</feature>
<reference evidence="4" key="1">
    <citation type="submission" date="2003-08" db="EMBL/GenBank/DDBJ databases">
        <authorList>
            <person name="Birren B."/>
            <person name="Nusbaum C."/>
            <person name="Abebe A."/>
            <person name="Abouelleil A."/>
            <person name="Adekoya E."/>
            <person name="Ait-zahra M."/>
            <person name="Allen N."/>
            <person name="Allen T."/>
            <person name="An P."/>
            <person name="Anderson M."/>
            <person name="Anderson S."/>
            <person name="Arachchi H."/>
            <person name="Armbruster J."/>
            <person name="Bachantsang P."/>
            <person name="Baldwin J."/>
            <person name="Barry A."/>
            <person name="Bayul T."/>
            <person name="Blitshsteyn B."/>
            <person name="Bloom T."/>
            <person name="Blye J."/>
            <person name="Boguslavskiy L."/>
            <person name="Borowsky M."/>
            <person name="Boukhgalter B."/>
            <person name="Brunache A."/>
            <person name="Butler J."/>
            <person name="Calixte N."/>
            <person name="Calvo S."/>
            <person name="Camarata J."/>
            <person name="Campo K."/>
            <person name="Chang J."/>
            <person name="Cheshatsang Y."/>
            <person name="Citroen M."/>
            <person name="Collymore A."/>
            <person name="Considine T."/>
            <person name="Cook A."/>
            <person name="Cooke P."/>
            <person name="Corum B."/>
            <person name="Cuomo C."/>
            <person name="David R."/>
            <person name="Dawoe T."/>
            <person name="Degray S."/>
            <person name="Dodge S."/>
            <person name="Dooley K."/>
            <person name="Dorje P."/>
            <person name="Dorjee K."/>
            <person name="Dorris L."/>
            <person name="Duffey N."/>
            <person name="Dupes A."/>
            <person name="Elkins T."/>
            <person name="Engels R."/>
            <person name="Erickson J."/>
            <person name="Farina A."/>
            <person name="Faro S."/>
            <person name="Ferreira P."/>
            <person name="Fischer H."/>
            <person name="Fitzgerald M."/>
            <person name="Foley K."/>
            <person name="Gage D."/>
            <person name="Galagan J."/>
            <person name="Gearin G."/>
            <person name="Gnerre S."/>
            <person name="Gnirke A."/>
            <person name="Goyette A."/>
            <person name="Graham J."/>
            <person name="Grandbois E."/>
            <person name="Gyaltsen K."/>
            <person name="Hafez N."/>
            <person name="Hagopian D."/>
            <person name="Hagos B."/>
            <person name="Hall J."/>
            <person name="Hatcher B."/>
            <person name="Heller A."/>
            <person name="Higgins H."/>
            <person name="Honan T."/>
            <person name="Horn A."/>
            <person name="Houde N."/>
            <person name="Hughes L."/>
            <person name="Hulme W."/>
            <person name="Husby E."/>
            <person name="Iliev I."/>
            <person name="Jaffe D."/>
            <person name="Jones C."/>
            <person name="Kamal M."/>
            <person name="Kamat A."/>
            <person name="Kamvysselis M."/>
            <person name="Karlsson E."/>
            <person name="Kells C."/>
            <person name="Kieu A."/>
            <person name="Kisner P."/>
            <person name="Kodira C."/>
            <person name="Kulbokas E."/>
            <person name="Labutti K."/>
            <person name="Lama D."/>
            <person name="Landers T."/>
            <person name="Leger J."/>
            <person name="Levine S."/>
            <person name="Lewis D."/>
            <person name="Lewis T."/>
            <person name="Lindblad-toh K."/>
            <person name="Liu X."/>
            <person name="Lokyitsang T."/>
            <person name="Lokyitsang Y."/>
            <person name="Lucien O."/>
            <person name="Lui A."/>
            <person name="Ma L.J."/>
            <person name="Mabbitt R."/>
            <person name="Macdonald J."/>
            <person name="Maclean C."/>
            <person name="Major J."/>
            <person name="Manning J."/>
            <person name="Marabella R."/>
            <person name="Maru K."/>
            <person name="Matthews C."/>
            <person name="Mauceli E."/>
            <person name="Mccarthy M."/>
            <person name="Mcdonough S."/>
            <person name="Mcghee T."/>
            <person name="Meldrim J."/>
            <person name="Meneus L."/>
            <person name="Mesirov J."/>
            <person name="Mihalev A."/>
            <person name="Mihova T."/>
            <person name="Mikkelsen T."/>
            <person name="Mlenga V."/>
            <person name="Moru K."/>
            <person name="Mozes J."/>
            <person name="Mulrain L."/>
            <person name="Munson G."/>
            <person name="Naylor J."/>
            <person name="Newes C."/>
            <person name="Nguyen C."/>
            <person name="Nguyen N."/>
            <person name="Nguyen T."/>
            <person name="Nicol R."/>
            <person name="Nielsen C."/>
            <person name="Nizzari M."/>
            <person name="Norbu C."/>
            <person name="Norbu N."/>
            <person name="O'donnell P."/>
            <person name="Okoawo O."/>
            <person name="O'leary S."/>
            <person name="Omotosho B."/>
            <person name="O'neill K."/>
            <person name="Osman S."/>
            <person name="Parker S."/>
            <person name="Perrin D."/>
            <person name="Phunkhang P."/>
            <person name="Piqani B."/>
            <person name="Purcell S."/>
            <person name="Rachupka T."/>
            <person name="Ramasamy U."/>
            <person name="Rameau R."/>
            <person name="Ray V."/>
            <person name="Raymond C."/>
            <person name="Retta R."/>
            <person name="Richardson S."/>
            <person name="Rise C."/>
            <person name="Rodriguez J."/>
            <person name="Rogers J."/>
            <person name="Rogov P."/>
            <person name="Rutman M."/>
            <person name="Schupbach R."/>
            <person name="Seaman C."/>
            <person name="Settipalli S."/>
            <person name="Sharpe T."/>
            <person name="Sheridan J."/>
            <person name="Sherpa N."/>
            <person name="Shi J."/>
            <person name="Smirnov S."/>
            <person name="Smith C."/>
            <person name="Sougnez C."/>
            <person name="Spencer B."/>
            <person name="Stalker J."/>
            <person name="Stange-thomann N."/>
            <person name="Stavropoulos S."/>
            <person name="Stetson K."/>
            <person name="Stone C."/>
            <person name="Stone S."/>
            <person name="Stubbs M."/>
            <person name="Talamas J."/>
            <person name="Tchuinga P."/>
            <person name="Tenzing P."/>
            <person name="Tesfaye S."/>
            <person name="Theodore J."/>
            <person name="Thoulutsang Y."/>
            <person name="Topham K."/>
            <person name="Towey S."/>
            <person name="Tsamla T."/>
            <person name="Tsomo N."/>
            <person name="Vallee D."/>
            <person name="Vassiliev H."/>
            <person name="Venkataraman V."/>
            <person name="Vinson J."/>
            <person name="Vo A."/>
            <person name="Wade C."/>
            <person name="Wang S."/>
            <person name="Wangchuk T."/>
            <person name="Wangdi T."/>
            <person name="Whittaker C."/>
            <person name="Wilkinson J."/>
            <person name="Wu Y."/>
            <person name="Wyman D."/>
            <person name="Yadav S."/>
            <person name="Yang S."/>
            <person name="Yang X."/>
            <person name="Yeager S."/>
            <person name="Yee E."/>
            <person name="Young G."/>
            <person name="Zainoun J."/>
            <person name="Zembeck L."/>
            <person name="Zimmer A."/>
            <person name="Zody M."/>
            <person name="Lander E."/>
        </authorList>
    </citation>
    <scope>NUCLEOTIDE SEQUENCE [LARGE SCALE GENOMIC DNA]</scope>
</reference>
<dbReference type="Ensembl" id="ENSCSAVT00000011132.1">
    <property type="protein sequence ID" value="ENSCSAVP00000011001.1"/>
    <property type="gene ID" value="ENSCSAVG00000006442.1"/>
</dbReference>
<dbReference type="GeneTree" id="ENSGT00530000067486"/>
<feature type="signal peptide" evidence="2">
    <location>
        <begin position="1"/>
        <end position="22"/>
    </location>
</feature>